<sequence length="363" mass="40738">MATNVDVEPKEIGCQTCGEHFESREAQREHMREDWHVSNLKRKMASLPPLSLLEYEEQLPKTDIKKEKSRVQFESALHANEDRTSHSDSDAGSRSGEDFDSTECLFCVNSSDSTSENLSHMSLSHNFSIPDIEHLLDIESFLGYLSTIISTFHECLFCGSVEDSKEAVQEHMGEMGHCRLELEEDGLELKDFWDVEEGSEEETEEEETDDSAVLVDGELRLPSGKILGRRTKVKKPRMTTSLSKSRSRSSSPPQPSLNAQTQQTASSSSPTTLSTHHTAPPHSQPRPRNEHRIVPRPGTSTSLIGLSDVQQRALRATEMRIEKVETKAKKMYEAKVDRKGNKQKTFRVLSIGKKAGGLEKRNG</sequence>
<evidence type="ECO:0000313" key="3">
    <source>
        <dbReference type="EMBL" id="KAL2060361.1"/>
    </source>
</evidence>
<feature type="compositionally biased region" description="Low complexity" evidence="1">
    <location>
        <begin position="241"/>
        <end position="281"/>
    </location>
</feature>
<dbReference type="InterPro" id="IPR040025">
    <property type="entry name" value="Znf622/Rei1/Reh1"/>
</dbReference>
<feature type="region of interest" description="Disordered" evidence="1">
    <location>
        <begin position="196"/>
        <end position="303"/>
    </location>
</feature>
<feature type="compositionally biased region" description="Basic and acidic residues" evidence="1">
    <location>
        <begin position="79"/>
        <end position="97"/>
    </location>
</feature>
<feature type="domain" description="C2H2-type" evidence="2">
    <location>
        <begin position="14"/>
        <end position="36"/>
    </location>
</feature>
<dbReference type="Pfam" id="PF12756">
    <property type="entry name" value="zf-C2H2_2"/>
    <property type="match status" value="1"/>
</dbReference>
<feature type="region of interest" description="Disordered" evidence="1">
    <location>
        <begin position="76"/>
        <end position="99"/>
    </location>
</feature>
<dbReference type="SUPFAM" id="SSF57667">
    <property type="entry name" value="beta-beta-alpha zinc fingers"/>
    <property type="match status" value="1"/>
</dbReference>
<keyword evidence="4" id="KW-1185">Reference proteome</keyword>
<dbReference type="InterPro" id="IPR036236">
    <property type="entry name" value="Znf_C2H2_sf"/>
</dbReference>
<dbReference type="PANTHER" id="PTHR13182:SF8">
    <property type="entry name" value="CYTOPLASMIC 60S SUBUNIT BIOGENESIS FACTOR ZNF622"/>
    <property type="match status" value="1"/>
</dbReference>
<dbReference type="InterPro" id="IPR013087">
    <property type="entry name" value="Znf_C2H2_type"/>
</dbReference>
<feature type="compositionally biased region" description="Acidic residues" evidence="1">
    <location>
        <begin position="196"/>
        <end position="210"/>
    </location>
</feature>
<accession>A0ABR4BTD3</accession>
<comment type="caution">
    <text evidence="3">The sequence shown here is derived from an EMBL/GenBank/DDBJ whole genome shotgun (WGS) entry which is preliminary data.</text>
</comment>
<reference evidence="3 4" key="1">
    <citation type="journal article" date="2024" name="Commun. Biol.">
        <title>Comparative genomic analysis of thermophilic fungi reveals convergent evolutionary adaptations and gene losses.</title>
        <authorList>
            <person name="Steindorff A.S."/>
            <person name="Aguilar-Pontes M.V."/>
            <person name="Robinson A.J."/>
            <person name="Andreopoulos B."/>
            <person name="LaButti K."/>
            <person name="Kuo A."/>
            <person name="Mondo S."/>
            <person name="Riley R."/>
            <person name="Otillar R."/>
            <person name="Haridas S."/>
            <person name="Lipzen A."/>
            <person name="Grimwood J."/>
            <person name="Schmutz J."/>
            <person name="Clum A."/>
            <person name="Reid I.D."/>
            <person name="Moisan M.C."/>
            <person name="Butler G."/>
            <person name="Nguyen T.T.M."/>
            <person name="Dewar K."/>
            <person name="Conant G."/>
            <person name="Drula E."/>
            <person name="Henrissat B."/>
            <person name="Hansel C."/>
            <person name="Singer S."/>
            <person name="Hutchinson M.I."/>
            <person name="de Vries R.P."/>
            <person name="Natvig D.O."/>
            <person name="Powell A.J."/>
            <person name="Tsang A."/>
            <person name="Grigoriev I.V."/>
        </authorList>
    </citation>
    <scope>NUCLEOTIDE SEQUENCE [LARGE SCALE GENOMIC DNA]</scope>
    <source>
        <strain evidence="3 4">CBS 494.80</strain>
    </source>
</reference>
<protein>
    <recommendedName>
        <fullName evidence="2">C2H2-type domain-containing protein</fullName>
    </recommendedName>
</protein>
<gene>
    <name evidence="3" type="ORF">VTL71DRAFT_9756</name>
</gene>
<dbReference type="EMBL" id="JAZHXI010000023">
    <property type="protein sequence ID" value="KAL2060361.1"/>
    <property type="molecule type" value="Genomic_DNA"/>
</dbReference>
<organism evidence="3 4">
    <name type="scientific">Oculimacula yallundae</name>
    <dbReference type="NCBI Taxonomy" id="86028"/>
    <lineage>
        <taxon>Eukaryota</taxon>
        <taxon>Fungi</taxon>
        <taxon>Dikarya</taxon>
        <taxon>Ascomycota</taxon>
        <taxon>Pezizomycotina</taxon>
        <taxon>Leotiomycetes</taxon>
        <taxon>Helotiales</taxon>
        <taxon>Ploettnerulaceae</taxon>
        <taxon>Oculimacula</taxon>
    </lineage>
</organism>
<dbReference type="SMART" id="SM00355">
    <property type="entry name" value="ZnF_C2H2"/>
    <property type="match status" value="3"/>
</dbReference>
<feature type="compositionally biased region" description="Basic residues" evidence="1">
    <location>
        <begin position="227"/>
        <end position="237"/>
    </location>
</feature>
<evidence type="ECO:0000256" key="1">
    <source>
        <dbReference type="SAM" id="MobiDB-lite"/>
    </source>
</evidence>
<evidence type="ECO:0000313" key="4">
    <source>
        <dbReference type="Proteomes" id="UP001595075"/>
    </source>
</evidence>
<dbReference type="PANTHER" id="PTHR13182">
    <property type="entry name" value="ZINC FINGER PROTEIN 622"/>
    <property type="match status" value="1"/>
</dbReference>
<dbReference type="InterPro" id="IPR041661">
    <property type="entry name" value="ZN622/Rei1/Reh1_Znf-C2H2"/>
</dbReference>
<evidence type="ECO:0000259" key="2">
    <source>
        <dbReference type="PROSITE" id="PS00028"/>
    </source>
</evidence>
<name>A0ABR4BTD3_9HELO</name>
<proteinExistence type="predicted"/>
<dbReference type="Proteomes" id="UP001595075">
    <property type="component" value="Unassembled WGS sequence"/>
</dbReference>
<dbReference type="PROSITE" id="PS00028">
    <property type="entry name" value="ZINC_FINGER_C2H2_1"/>
    <property type="match status" value="1"/>
</dbReference>